<reference evidence="5 6" key="1">
    <citation type="submission" date="2018-08" db="EMBL/GenBank/DDBJ databases">
        <title>Genomic investigation of the strawberry pathogen Phytophthora fragariae indicates pathogenicity is determined by transcriptional variation in three key races.</title>
        <authorList>
            <person name="Adams T.M."/>
            <person name="Armitage A.D."/>
            <person name="Sobczyk M.K."/>
            <person name="Bates H.J."/>
            <person name="Dunwell J.M."/>
            <person name="Nellist C.F."/>
            <person name="Harrison R.J."/>
        </authorList>
    </citation>
    <scope>NUCLEOTIDE SEQUENCE [LARGE SCALE GENOMIC DNA]</scope>
    <source>
        <strain evidence="4 6">A4</strain>
        <strain evidence="3 7">NOV-5</strain>
        <strain evidence="2 5">NOV-9</strain>
    </source>
</reference>
<protein>
    <submittedName>
        <fullName evidence="4">Uncharacterized protein</fullName>
    </submittedName>
</protein>
<sequence length="595" mass="65173">MVDDKNLSAFKQLSYLLETAYFRIQGARSSADFARISVPSKFSQDMHFPQEICFSSAITHTEARVQESQEEKPSPHPVLGLYSILSVAFPMADAQRMDLFDGLPLDYNFLEGGDAPADGSMNANAAPVSSGGGFVAPDDQMLLDSDVPGSSPTNMMAPKSEGEDLLTPLTFSFNPNGAAAVGPNYRVAPQHKHKRVRSNPDVLQGFGMANMAPSVITPPVMGSNGMGYHQQHHMMPIGPVQVESQASPMPFGGTATPQGESFQEMDEFLKELSWSELNPEQQQQQQQQMPVVSAAAMAGNGVPVGGASPVAYRSQRIQEGVNELKMKRKRPVNHHSRHHSNPVDLLHNLDQFRLLAQQTKQQQQVQQLQQQQVPQQQNMNPNQGYPNPFASFQDPTVFPPPPQPNMQPNMQQFQFQVPPQIASGAAHSLHARRSSLGSNLPPRAAARRRGANRSSGLSVDMSQMNLGFLSVPEEPSMADLNPHRSPPRRSASTSASSSGSKKTSFDDANRKLYKCGRCGQPKVGHICTMPDQRNNWTQADLEVTKGLKVVRINCHIMPVKSKWVAQCDDHEPPQLSAKGGDVKREEEVEAEPLGL</sequence>
<dbReference type="Proteomes" id="UP000440732">
    <property type="component" value="Unassembled WGS sequence"/>
</dbReference>
<evidence type="ECO:0000313" key="3">
    <source>
        <dbReference type="EMBL" id="KAE9135803.1"/>
    </source>
</evidence>
<evidence type="ECO:0000313" key="2">
    <source>
        <dbReference type="EMBL" id="KAE8934513.1"/>
    </source>
</evidence>
<feature type="region of interest" description="Disordered" evidence="1">
    <location>
        <begin position="425"/>
        <end position="459"/>
    </location>
</feature>
<evidence type="ECO:0000313" key="5">
    <source>
        <dbReference type="Proteomes" id="UP000429523"/>
    </source>
</evidence>
<organism evidence="4 6">
    <name type="scientific">Phytophthora fragariae</name>
    <dbReference type="NCBI Taxonomy" id="53985"/>
    <lineage>
        <taxon>Eukaryota</taxon>
        <taxon>Sar</taxon>
        <taxon>Stramenopiles</taxon>
        <taxon>Oomycota</taxon>
        <taxon>Peronosporomycetes</taxon>
        <taxon>Peronosporales</taxon>
        <taxon>Peronosporaceae</taxon>
        <taxon>Phytophthora</taxon>
    </lineage>
</organism>
<feature type="region of interest" description="Disordered" evidence="1">
    <location>
        <begin position="569"/>
        <end position="595"/>
    </location>
</feature>
<dbReference type="AlphaFoldDB" id="A0A6A4D8X0"/>
<proteinExistence type="predicted"/>
<dbReference type="Proteomes" id="UP000437068">
    <property type="component" value="Unassembled WGS sequence"/>
</dbReference>
<evidence type="ECO:0000256" key="1">
    <source>
        <dbReference type="SAM" id="MobiDB-lite"/>
    </source>
</evidence>
<feature type="compositionally biased region" description="Low complexity" evidence="1">
    <location>
        <begin position="363"/>
        <end position="377"/>
    </location>
</feature>
<evidence type="ECO:0000313" key="7">
    <source>
        <dbReference type="Proteomes" id="UP000440732"/>
    </source>
</evidence>
<dbReference type="Proteomes" id="UP000429523">
    <property type="component" value="Unassembled WGS sequence"/>
</dbReference>
<accession>A0A6A4D8X0</accession>
<dbReference type="EMBL" id="QXGE01000770">
    <property type="protein sequence ID" value="KAE9304093.1"/>
    <property type="molecule type" value="Genomic_DNA"/>
</dbReference>
<evidence type="ECO:0000313" key="4">
    <source>
        <dbReference type="EMBL" id="KAE9304093.1"/>
    </source>
</evidence>
<evidence type="ECO:0000313" key="6">
    <source>
        <dbReference type="Proteomes" id="UP000437068"/>
    </source>
</evidence>
<feature type="region of interest" description="Disordered" evidence="1">
    <location>
        <begin position="473"/>
        <end position="505"/>
    </location>
</feature>
<feature type="region of interest" description="Disordered" evidence="1">
    <location>
        <begin position="363"/>
        <end position="385"/>
    </location>
</feature>
<dbReference type="EMBL" id="QXGF01000898">
    <property type="protein sequence ID" value="KAE8934513.1"/>
    <property type="molecule type" value="Genomic_DNA"/>
</dbReference>
<gene>
    <name evidence="4" type="ORF">PF001_g13230</name>
    <name evidence="3" type="ORF">PF006_g14515</name>
    <name evidence="2" type="ORF">PF009_g15507</name>
</gene>
<comment type="caution">
    <text evidence="4">The sequence shown here is derived from an EMBL/GenBank/DDBJ whole genome shotgun (WGS) entry which is preliminary data.</text>
</comment>
<name>A0A6A4D8X0_9STRA</name>
<dbReference type="EMBL" id="QXGA01000916">
    <property type="protein sequence ID" value="KAE9135803.1"/>
    <property type="molecule type" value="Genomic_DNA"/>
</dbReference>
<feature type="compositionally biased region" description="Low complexity" evidence="1">
    <location>
        <begin position="488"/>
        <end position="502"/>
    </location>
</feature>